<comment type="caution">
    <text evidence="7">The sequence shown here is derived from an EMBL/GenBank/DDBJ whole genome shotgun (WGS) entry which is preliminary data.</text>
</comment>
<feature type="transmembrane region" description="Helical" evidence="6">
    <location>
        <begin position="322"/>
        <end position="352"/>
    </location>
</feature>
<dbReference type="SUPFAM" id="SSF103473">
    <property type="entry name" value="MFS general substrate transporter"/>
    <property type="match status" value="1"/>
</dbReference>
<feature type="transmembrane region" description="Helical" evidence="6">
    <location>
        <begin position="186"/>
        <end position="205"/>
    </location>
</feature>
<dbReference type="Proteomes" id="UP001550850">
    <property type="component" value="Unassembled WGS sequence"/>
</dbReference>
<evidence type="ECO:0000313" key="8">
    <source>
        <dbReference type="Proteomes" id="UP001550850"/>
    </source>
</evidence>
<accession>A0ABV2YCW8</accession>
<dbReference type="Pfam" id="PF07690">
    <property type="entry name" value="MFS_1"/>
    <property type="match status" value="1"/>
</dbReference>
<comment type="subcellular location">
    <subcellularLocation>
        <location evidence="1">Cell membrane</location>
        <topology evidence="1">Multi-pass membrane protein</topology>
    </subcellularLocation>
</comment>
<dbReference type="PANTHER" id="PTHR23513">
    <property type="entry name" value="INTEGRAL MEMBRANE EFFLUX PROTEIN-RELATED"/>
    <property type="match status" value="1"/>
</dbReference>
<feature type="transmembrane region" description="Helical" evidence="6">
    <location>
        <begin position="287"/>
        <end position="310"/>
    </location>
</feature>
<keyword evidence="2" id="KW-1003">Cell membrane</keyword>
<dbReference type="Gene3D" id="1.20.1250.20">
    <property type="entry name" value="MFS general substrate transporter like domains"/>
    <property type="match status" value="1"/>
</dbReference>
<keyword evidence="3 6" id="KW-0812">Transmembrane</keyword>
<reference evidence="7 8" key="1">
    <citation type="submission" date="2024-06" db="EMBL/GenBank/DDBJ databases">
        <title>The Natural Products Discovery Center: Release of the First 8490 Sequenced Strains for Exploring Actinobacteria Biosynthetic Diversity.</title>
        <authorList>
            <person name="Kalkreuter E."/>
            <person name="Kautsar S.A."/>
            <person name="Yang D."/>
            <person name="Bader C.D."/>
            <person name="Teijaro C.N."/>
            <person name="Fluegel L."/>
            <person name="Davis C.M."/>
            <person name="Simpson J.R."/>
            <person name="Lauterbach L."/>
            <person name="Steele A.D."/>
            <person name="Gui C."/>
            <person name="Meng S."/>
            <person name="Li G."/>
            <person name="Viehrig K."/>
            <person name="Ye F."/>
            <person name="Su P."/>
            <person name="Kiefer A.F."/>
            <person name="Nichols A."/>
            <person name="Cepeda A.J."/>
            <person name="Yan W."/>
            <person name="Fan B."/>
            <person name="Jiang Y."/>
            <person name="Adhikari A."/>
            <person name="Zheng C.-J."/>
            <person name="Schuster L."/>
            <person name="Cowan T.M."/>
            <person name="Smanski M.J."/>
            <person name="Chevrette M.G."/>
            <person name="De Carvalho L.P.S."/>
            <person name="Shen B."/>
        </authorList>
    </citation>
    <scope>NUCLEOTIDE SEQUENCE [LARGE SCALE GENOMIC DNA]</scope>
    <source>
        <strain evidence="7 8">NPDC038104</strain>
    </source>
</reference>
<keyword evidence="5 6" id="KW-0472">Membrane</keyword>
<feature type="transmembrane region" description="Helical" evidence="6">
    <location>
        <begin position="404"/>
        <end position="425"/>
    </location>
</feature>
<feature type="transmembrane region" description="Helical" evidence="6">
    <location>
        <begin position="254"/>
        <end position="275"/>
    </location>
</feature>
<dbReference type="PANTHER" id="PTHR23513:SF18">
    <property type="entry name" value="INTEGRAL MEMBRANE PROTEIN"/>
    <property type="match status" value="1"/>
</dbReference>
<dbReference type="EMBL" id="JBEZUR010000004">
    <property type="protein sequence ID" value="MEU3553567.1"/>
    <property type="molecule type" value="Genomic_DNA"/>
</dbReference>
<protein>
    <submittedName>
        <fullName evidence="7">MFS transporter</fullName>
    </submittedName>
</protein>
<evidence type="ECO:0000256" key="5">
    <source>
        <dbReference type="ARBA" id="ARBA00023136"/>
    </source>
</evidence>
<keyword evidence="8" id="KW-1185">Reference proteome</keyword>
<evidence type="ECO:0000256" key="1">
    <source>
        <dbReference type="ARBA" id="ARBA00004651"/>
    </source>
</evidence>
<keyword evidence="4 6" id="KW-1133">Transmembrane helix</keyword>
<evidence type="ECO:0000256" key="6">
    <source>
        <dbReference type="SAM" id="Phobius"/>
    </source>
</evidence>
<dbReference type="InterPro" id="IPR036259">
    <property type="entry name" value="MFS_trans_sf"/>
</dbReference>
<evidence type="ECO:0000256" key="2">
    <source>
        <dbReference type="ARBA" id="ARBA00022475"/>
    </source>
</evidence>
<feature type="transmembrane region" description="Helical" evidence="6">
    <location>
        <begin position="65"/>
        <end position="83"/>
    </location>
</feature>
<sequence length="437" mass="44564">MRSPFGALGRLIRRVTHAHGAGESGLGKLIELHAVNGAGDVLITVALASTVFFSVPTDEARGRVALYLAITMAPFALLAPVIGPLIDRVPYGRRAAMATAMGARAVLALVLTGAVVGGGIQLYPAALAVLVCSRTYGVVRSAVVPRLLPRKFSLVKANSRVTLGGLVATGAAAPVGALLHQIGPRWPLYAACAVFVAGTVLSLSLPKKVDSAKGEEAALLAADPEHLHGPHRRDPGDRPRLALRTVGTSVTHGLAVNASQRVLSGFLLFFLAFLLREHPLSGQSVAVSMGIVGVSAGTGNALGTAVGAWVRARAPERIIVTVVALVVVAGALAAAFFGAAMVAVLAGVAGFAQALSKLSLDAMIQRDVPELVRTSAFARSETTLQLAWVVGGAIGISLPLVGPLGMAVAAAIVGVGWATTVRGLLHSATASGRRTLA</sequence>
<evidence type="ECO:0000313" key="7">
    <source>
        <dbReference type="EMBL" id="MEU3553567.1"/>
    </source>
</evidence>
<feature type="transmembrane region" description="Helical" evidence="6">
    <location>
        <begin position="34"/>
        <end position="53"/>
    </location>
</feature>
<dbReference type="InterPro" id="IPR011701">
    <property type="entry name" value="MFS"/>
</dbReference>
<evidence type="ECO:0000256" key="3">
    <source>
        <dbReference type="ARBA" id="ARBA00022692"/>
    </source>
</evidence>
<evidence type="ECO:0000256" key="4">
    <source>
        <dbReference type="ARBA" id="ARBA00022989"/>
    </source>
</evidence>
<organism evidence="7 8">
    <name type="scientific">Streptomyces fragilis</name>
    <dbReference type="NCBI Taxonomy" id="67301"/>
    <lineage>
        <taxon>Bacteria</taxon>
        <taxon>Bacillati</taxon>
        <taxon>Actinomycetota</taxon>
        <taxon>Actinomycetes</taxon>
        <taxon>Kitasatosporales</taxon>
        <taxon>Streptomycetaceae</taxon>
        <taxon>Streptomyces</taxon>
    </lineage>
</organism>
<name>A0ABV2YCW8_9ACTN</name>
<proteinExistence type="predicted"/>
<gene>
    <name evidence="7" type="ORF">AB0E65_04915</name>
</gene>